<evidence type="ECO:0000313" key="2">
    <source>
        <dbReference type="EMBL" id="MDC7716466.1"/>
    </source>
</evidence>
<proteinExistence type="inferred from homology"/>
<dbReference type="Gene3D" id="2.30.30.140">
    <property type="match status" value="1"/>
</dbReference>
<protein>
    <submittedName>
        <fullName evidence="2">HypC/HybG/HupF family hydrogenase formation chaperone</fullName>
    </submittedName>
</protein>
<dbReference type="PRINTS" id="PR00445">
    <property type="entry name" value="HUPFHYPC"/>
</dbReference>
<dbReference type="NCBIfam" id="TIGR00074">
    <property type="entry name" value="hypC_hupF"/>
    <property type="match status" value="1"/>
</dbReference>
<comment type="similarity">
    <text evidence="1">Belongs to the HupF/HypC family.</text>
</comment>
<evidence type="ECO:0000256" key="1">
    <source>
        <dbReference type="ARBA" id="ARBA00006018"/>
    </source>
</evidence>
<dbReference type="PANTHER" id="PTHR35177:SF2">
    <property type="entry name" value="HYDROGENASE MATURATION FACTOR HYBG"/>
    <property type="match status" value="1"/>
</dbReference>
<comment type="caution">
    <text evidence="2">The sequence shown here is derived from an EMBL/GenBank/DDBJ whole genome shotgun (WGS) entry which is preliminary data.</text>
</comment>
<evidence type="ECO:0000313" key="3">
    <source>
        <dbReference type="Proteomes" id="UP001219956"/>
    </source>
</evidence>
<dbReference type="Proteomes" id="UP001219956">
    <property type="component" value="Unassembled WGS sequence"/>
</dbReference>
<gene>
    <name evidence="2" type="ORF">PQU95_04450</name>
</gene>
<dbReference type="EMBL" id="JAQQLF010000005">
    <property type="protein sequence ID" value="MDC7716466.1"/>
    <property type="molecule type" value="Genomic_DNA"/>
</dbReference>
<reference evidence="2 3" key="1">
    <citation type="submission" date="2023-01" db="EMBL/GenBank/DDBJ databases">
        <title>Novel species of the genus Vogesella isolated from rivers.</title>
        <authorList>
            <person name="Lu H."/>
        </authorList>
    </citation>
    <scope>NUCLEOTIDE SEQUENCE [LARGE SCALE GENOMIC DNA]</scope>
    <source>
        <strain evidence="2 3">DC21W</strain>
    </source>
</reference>
<dbReference type="RefSeq" id="WP_147683734.1">
    <property type="nucleotide sequence ID" value="NZ_JAQQLF010000005.1"/>
</dbReference>
<sequence>MCLAMPVKVTELLAGDNARVEVDGVMRDVSIALVPGVQPGDYVILHVGYAIGRLDAAEAEKTLALMHELAALPQGEQP</sequence>
<dbReference type="SUPFAM" id="SSF159127">
    <property type="entry name" value="HupF/HypC-like"/>
    <property type="match status" value="1"/>
</dbReference>
<dbReference type="PANTHER" id="PTHR35177">
    <property type="entry name" value="HYDROGENASE MATURATION FACTOR HYBG"/>
    <property type="match status" value="1"/>
</dbReference>
<organism evidence="2 3">
    <name type="scientific">Vogesella aquatica</name>
    <dbReference type="NCBI Taxonomy" id="2984206"/>
    <lineage>
        <taxon>Bacteria</taxon>
        <taxon>Pseudomonadati</taxon>
        <taxon>Pseudomonadota</taxon>
        <taxon>Betaproteobacteria</taxon>
        <taxon>Neisseriales</taxon>
        <taxon>Chromobacteriaceae</taxon>
        <taxon>Vogesella</taxon>
    </lineage>
</organism>
<name>A0ABT5IW87_9NEIS</name>
<dbReference type="InterPro" id="IPR001109">
    <property type="entry name" value="Hydrogenase_HupF/HypC"/>
</dbReference>
<dbReference type="Pfam" id="PF01455">
    <property type="entry name" value="HupF_HypC"/>
    <property type="match status" value="1"/>
</dbReference>
<keyword evidence="3" id="KW-1185">Reference proteome</keyword>
<accession>A0ABT5IW87</accession>